<dbReference type="EMBL" id="NRQY01000002">
    <property type="protein sequence ID" value="RUT64911.1"/>
    <property type="molecule type" value="Genomic_DNA"/>
</dbReference>
<accession>A0A433ZS15</accession>
<comment type="caution">
    <text evidence="1">The sequence shown here is derived from an EMBL/GenBank/DDBJ whole genome shotgun (WGS) entry which is preliminary data.</text>
</comment>
<dbReference type="OrthoDB" id="5674556at2"/>
<evidence type="ECO:0000313" key="1">
    <source>
        <dbReference type="EMBL" id="RUT64911.1"/>
    </source>
</evidence>
<reference evidence="1 2" key="1">
    <citation type="submission" date="2017-08" db="EMBL/GenBank/DDBJ databases">
        <title>Draft genome sequence of pheromone producing symbiont Morganella morganii, of the female New Zealand grass grub Costelytra giveni.</title>
        <authorList>
            <person name="Laugraud A."/>
            <person name="Young S.D."/>
            <person name="Hurst M.H."/>
        </authorList>
    </citation>
    <scope>NUCLEOTIDE SEQUENCE [LARGE SCALE GENOMIC DNA]</scope>
    <source>
        <strain evidence="1 2">MMsCG</strain>
        <plasmid evidence="1">unnamed1</plasmid>
    </source>
</reference>
<dbReference type="Proteomes" id="UP000286908">
    <property type="component" value="Unassembled WGS sequence"/>
</dbReference>
<proteinExistence type="predicted"/>
<keyword evidence="1" id="KW-0614">Plasmid</keyword>
<protein>
    <submittedName>
        <fullName evidence="1">Uncharacterized protein</fullName>
    </submittedName>
</protein>
<dbReference type="AlphaFoldDB" id="A0A433ZS15"/>
<organism evidence="1 2">
    <name type="scientific">Morganella morganii</name>
    <name type="common">Proteus morganii</name>
    <dbReference type="NCBI Taxonomy" id="582"/>
    <lineage>
        <taxon>Bacteria</taxon>
        <taxon>Pseudomonadati</taxon>
        <taxon>Pseudomonadota</taxon>
        <taxon>Gammaproteobacteria</taxon>
        <taxon>Enterobacterales</taxon>
        <taxon>Morganellaceae</taxon>
        <taxon>Morganella</taxon>
    </lineage>
</organism>
<evidence type="ECO:0000313" key="2">
    <source>
        <dbReference type="Proteomes" id="UP000286908"/>
    </source>
</evidence>
<gene>
    <name evidence="1" type="ORF">CKG00_14030</name>
</gene>
<geneLocation type="plasmid" evidence="1">
    <name>unnamed1</name>
</geneLocation>
<sequence length="235" mass="24600">MLPITCSILPVHPFVYGVGQTNESGSYLSPVNAVNYIAGKLAGSGQISVLVLMVTGKTFAEFMQSLSAFSAVFPLPVFSQVERMARTAETLATTKMQLPGKMAGGLPLPQSLSTSTSRMAGNAQLIEAAKAAAGKPVSTDSLKSALSDFGTLKDNALKQMGDALAGLLGKSASVWAFSGTDDATVLAEKMKKDIPEPDAVYTLATLFAGHEIDALTRMLSNADDSPRPERRSDPA</sequence>
<name>A0A433ZS15_MORMO</name>